<dbReference type="STRING" id="77020.A0A0M9VNK7"/>
<dbReference type="OrthoDB" id="775356at2759"/>
<organism evidence="2 3">
    <name type="scientific">Malassezia pachydermatis</name>
    <dbReference type="NCBI Taxonomy" id="77020"/>
    <lineage>
        <taxon>Eukaryota</taxon>
        <taxon>Fungi</taxon>
        <taxon>Dikarya</taxon>
        <taxon>Basidiomycota</taxon>
        <taxon>Ustilaginomycotina</taxon>
        <taxon>Malasseziomycetes</taxon>
        <taxon>Malasseziales</taxon>
        <taxon>Malasseziaceae</taxon>
        <taxon>Malassezia</taxon>
    </lineage>
</organism>
<evidence type="ECO:0000313" key="3">
    <source>
        <dbReference type="Proteomes" id="UP000037751"/>
    </source>
</evidence>
<dbReference type="AlphaFoldDB" id="A0A0M9VNK7"/>
<keyword evidence="3" id="KW-1185">Reference proteome</keyword>
<accession>A0A0M9VNK7</accession>
<dbReference type="Pfam" id="PF03836">
    <property type="entry name" value="RasGAP_C"/>
    <property type="match status" value="1"/>
</dbReference>
<name>A0A0M9VNK7_9BASI</name>
<evidence type="ECO:0000259" key="1">
    <source>
        <dbReference type="Pfam" id="PF03836"/>
    </source>
</evidence>
<comment type="caution">
    <text evidence="2">The sequence shown here is derived from an EMBL/GenBank/DDBJ whole genome shotgun (WGS) entry which is preliminary data.</text>
</comment>
<dbReference type="InterPro" id="IPR000593">
    <property type="entry name" value="RasGAP_C"/>
</dbReference>
<evidence type="ECO:0000313" key="2">
    <source>
        <dbReference type="EMBL" id="KOS13425.1"/>
    </source>
</evidence>
<gene>
    <name evidence="2" type="ORF">Malapachy_0008</name>
</gene>
<dbReference type="RefSeq" id="XP_017991057.1">
    <property type="nucleotide sequence ID" value="XM_018134542.1"/>
</dbReference>
<protein>
    <submittedName>
        <fullName evidence="2">Ras gtpase-activating protein sar1</fullName>
    </submittedName>
</protein>
<dbReference type="GeneID" id="28726417"/>
<dbReference type="Proteomes" id="UP000037751">
    <property type="component" value="Unassembled WGS sequence"/>
</dbReference>
<proteinExistence type="predicted"/>
<dbReference type="VEuPathDB" id="FungiDB:Malapachy_0008"/>
<dbReference type="EMBL" id="LGAV01000006">
    <property type="protein sequence ID" value="KOS13425.1"/>
    <property type="molecule type" value="Genomic_DNA"/>
</dbReference>
<feature type="domain" description="RasGAP protein C-terminal" evidence="1">
    <location>
        <begin position="9"/>
        <end position="93"/>
    </location>
</feature>
<sequence length="96" mass="11111">MESPNEIIQSIGKRASGKLGELKELRIINTTTQQDLMAEEVKAEFEFLDGTKTKMKEEKQSLQAVLNTLSEHYMYLQSQLDTYKSYLQNVRESSEF</sequence>
<reference evidence="2 3" key="1">
    <citation type="submission" date="2015-07" db="EMBL/GenBank/DDBJ databases">
        <title>Draft Genome Sequence of Malassezia furfur CBS1878 and Malassezia pachydermatis CBS1879.</title>
        <authorList>
            <person name="Triana S."/>
            <person name="Ohm R."/>
            <person name="Gonzalez A."/>
            <person name="DeCock H."/>
            <person name="Restrepo S."/>
            <person name="Celis A."/>
        </authorList>
    </citation>
    <scope>NUCLEOTIDE SEQUENCE [LARGE SCALE GENOMIC DNA]</scope>
    <source>
        <strain evidence="2 3">CBS 1879</strain>
    </source>
</reference>